<comment type="caution">
    <text evidence="2">The sequence shown here is derived from an EMBL/GenBank/DDBJ whole genome shotgun (WGS) entry which is preliminary data.</text>
</comment>
<proteinExistence type="predicted"/>
<evidence type="ECO:0000256" key="1">
    <source>
        <dbReference type="SAM" id="MobiDB-lite"/>
    </source>
</evidence>
<reference evidence="2" key="1">
    <citation type="submission" date="2022-03" db="EMBL/GenBank/DDBJ databases">
        <authorList>
            <person name="Sayadi A."/>
        </authorList>
    </citation>
    <scope>NUCLEOTIDE SEQUENCE</scope>
</reference>
<dbReference type="AlphaFoldDB" id="A0A9P0LER1"/>
<evidence type="ECO:0000313" key="3">
    <source>
        <dbReference type="Proteomes" id="UP001152888"/>
    </source>
</evidence>
<keyword evidence="3" id="KW-1185">Reference proteome</keyword>
<evidence type="ECO:0000313" key="2">
    <source>
        <dbReference type="EMBL" id="CAH1990863.1"/>
    </source>
</evidence>
<dbReference type="Proteomes" id="UP001152888">
    <property type="component" value="Unassembled WGS sequence"/>
</dbReference>
<dbReference type="EMBL" id="CAKOFQ010007099">
    <property type="protein sequence ID" value="CAH1990863.1"/>
    <property type="molecule type" value="Genomic_DNA"/>
</dbReference>
<gene>
    <name evidence="2" type="ORF">ACAOBT_LOCUS19921</name>
</gene>
<feature type="region of interest" description="Disordered" evidence="1">
    <location>
        <begin position="1"/>
        <end position="35"/>
    </location>
</feature>
<protein>
    <submittedName>
        <fullName evidence="2">Uncharacterized protein</fullName>
    </submittedName>
</protein>
<organism evidence="2 3">
    <name type="scientific">Acanthoscelides obtectus</name>
    <name type="common">Bean weevil</name>
    <name type="synonym">Bruchus obtectus</name>
    <dbReference type="NCBI Taxonomy" id="200917"/>
    <lineage>
        <taxon>Eukaryota</taxon>
        <taxon>Metazoa</taxon>
        <taxon>Ecdysozoa</taxon>
        <taxon>Arthropoda</taxon>
        <taxon>Hexapoda</taxon>
        <taxon>Insecta</taxon>
        <taxon>Pterygota</taxon>
        <taxon>Neoptera</taxon>
        <taxon>Endopterygota</taxon>
        <taxon>Coleoptera</taxon>
        <taxon>Polyphaga</taxon>
        <taxon>Cucujiformia</taxon>
        <taxon>Chrysomeloidea</taxon>
        <taxon>Chrysomelidae</taxon>
        <taxon>Bruchinae</taxon>
        <taxon>Bruchini</taxon>
        <taxon>Acanthoscelides</taxon>
    </lineage>
</organism>
<name>A0A9P0LER1_ACAOB</name>
<sequence>MRDGETEDMERWRAAEVERSRDGERETASEREKAEHTKALLLSIECGSVNCTSGLIKQVQAL</sequence>
<accession>A0A9P0LER1</accession>